<name>A0AAD6WRH9_9AGAR</name>
<dbReference type="AlphaFoldDB" id="A0AAD6WRH9"/>
<proteinExistence type="predicted"/>
<reference evidence="2" key="1">
    <citation type="submission" date="2023-03" db="EMBL/GenBank/DDBJ databases">
        <title>Massive genome expansion in bonnet fungi (Mycena s.s.) driven by repeated elements and novel gene families across ecological guilds.</title>
        <authorList>
            <consortium name="Lawrence Berkeley National Laboratory"/>
            <person name="Harder C.B."/>
            <person name="Miyauchi S."/>
            <person name="Viragh M."/>
            <person name="Kuo A."/>
            <person name="Thoen E."/>
            <person name="Andreopoulos B."/>
            <person name="Lu D."/>
            <person name="Skrede I."/>
            <person name="Drula E."/>
            <person name="Henrissat B."/>
            <person name="Morin E."/>
            <person name="Kohler A."/>
            <person name="Barry K."/>
            <person name="LaButti K."/>
            <person name="Morin E."/>
            <person name="Salamov A."/>
            <person name="Lipzen A."/>
            <person name="Mereny Z."/>
            <person name="Hegedus B."/>
            <person name="Baldrian P."/>
            <person name="Stursova M."/>
            <person name="Weitz H."/>
            <person name="Taylor A."/>
            <person name="Grigoriev I.V."/>
            <person name="Nagy L.G."/>
            <person name="Martin F."/>
            <person name="Kauserud H."/>
        </authorList>
    </citation>
    <scope>NUCLEOTIDE SEQUENCE</scope>
    <source>
        <strain evidence="2">CBHHK200</strain>
    </source>
</reference>
<feature type="compositionally biased region" description="Polar residues" evidence="1">
    <location>
        <begin position="11"/>
        <end position="37"/>
    </location>
</feature>
<protein>
    <submittedName>
        <fullName evidence="2">Uncharacterized protein</fullName>
    </submittedName>
</protein>
<organism evidence="2 3">
    <name type="scientific">Mycena alexandri</name>
    <dbReference type="NCBI Taxonomy" id="1745969"/>
    <lineage>
        <taxon>Eukaryota</taxon>
        <taxon>Fungi</taxon>
        <taxon>Dikarya</taxon>
        <taxon>Basidiomycota</taxon>
        <taxon>Agaricomycotina</taxon>
        <taxon>Agaricomycetes</taxon>
        <taxon>Agaricomycetidae</taxon>
        <taxon>Agaricales</taxon>
        <taxon>Marasmiineae</taxon>
        <taxon>Mycenaceae</taxon>
        <taxon>Mycena</taxon>
    </lineage>
</organism>
<feature type="compositionally biased region" description="Acidic residues" evidence="1">
    <location>
        <begin position="258"/>
        <end position="294"/>
    </location>
</feature>
<accession>A0AAD6WRH9</accession>
<keyword evidence="3" id="KW-1185">Reference proteome</keyword>
<dbReference type="EMBL" id="JARJCM010000211">
    <property type="protein sequence ID" value="KAJ7022370.1"/>
    <property type="molecule type" value="Genomic_DNA"/>
</dbReference>
<evidence type="ECO:0000313" key="2">
    <source>
        <dbReference type="EMBL" id="KAJ7022370.1"/>
    </source>
</evidence>
<feature type="region of interest" description="Disordered" evidence="1">
    <location>
        <begin position="1"/>
        <end position="49"/>
    </location>
</feature>
<sequence>MEYQFVPSEPNDPSQTPSATNAATSNLRWSQYTPETASRSRKAPLKQSSIASDIPLDKLKISPAQREQLQQIYESNATATPGDEVSRVDYFYTCSDDDQLAASAIMAQQGLDIGARERIDNRWSQQWGRASNLSAKAKTKTRRVLYLCRCGYDHTQAQKKERHTPVPFTSCLAHGEITYDEYTHKILRIRANAPTSRRTANIPLPAIPIPDSLTDAHALQTKTAISRAETSAPSLDRPTVRAAAAVADLLQEHKSASDDEDGKDSPDPENDSDSDIDTDASSDSDDDSDGEEDPGGAAAAGNFAALGEQALARTVYELRRWGRDLETWRST</sequence>
<gene>
    <name evidence="2" type="ORF">C8F04DRAFT_1402424</name>
</gene>
<evidence type="ECO:0000313" key="3">
    <source>
        <dbReference type="Proteomes" id="UP001218188"/>
    </source>
</evidence>
<dbReference type="Proteomes" id="UP001218188">
    <property type="component" value="Unassembled WGS sequence"/>
</dbReference>
<evidence type="ECO:0000256" key="1">
    <source>
        <dbReference type="SAM" id="MobiDB-lite"/>
    </source>
</evidence>
<comment type="caution">
    <text evidence="2">The sequence shown here is derived from an EMBL/GenBank/DDBJ whole genome shotgun (WGS) entry which is preliminary data.</text>
</comment>
<feature type="region of interest" description="Disordered" evidence="1">
    <location>
        <begin position="253"/>
        <end position="303"/>
    </location>
</feature>